<dbReference type="Pfam" id="PF13976">
    <property type="entry name" value="gag_pre-integrs"/>
    <property type="match status" value="1"/>
</dbReference>
<comment type="caution">
    <text evidence="3">The sequence shown here is derived from an EMBL/GenBank/DDBJ whole genome shotgun (WGS) entry which is preliminary data.</text>
</comment>
<protein>
    <submittedName>
        <fullName evidence="3">Uncharacterized protein</fullName>
    </submittedName>
</protein>
<dbReference type="AlphaFoldDB" id="A0A371GRZ8"/>
<proteinExistence type="predicted"/>
<accession>A0A371GRZ8</accession>
<reference evidence="3" key="1">
    <citation type="submission" date="2018-05" db="EMBL/GenBank/DDBJ databases">
        <title>Draft genome of Mucuna pruriens seed.</title>
        <authorList>
            <person name="Nnadi N.E."/>
            <person name="Vos R."/>
            <person name="Hasami M.H."/>
            <person name="Devisetty U.K."/>
            <person name="Aguiy J.C."/>
        </authorList>
    </citation>
    <scope>NUCLEOTIDE SEQUENCE [LARGE SCALE GENOMIC DNA]</scope>
    <source>
        <strain evidence="3">JCA_2017</strain>
    </source>
</reference>
<feature type="domain" description="Retrovirus-related Pol polyprotein from transposon TNT 1-94-like beta-barrel" evidence="2">
    <location>
        <begin position="66"/>
        <end position="131"/>
    </location>
</feature>
<dbReference type="InterPro" id="IPR025724">
    <property type="entry name" value="GAG-pre-integrase_dom"/>
</dbReference>
<dbReference type="Pfam" id="PF22936">
    <property type="entry name" value="Pol_BBD"/>
    <property type="match status" value="1"/>
</dbReference>
<keyword evidence="4" id="KW-1185">Reference proteome</keyword>
<dbReference type="EMBL" id="QJKJ01004638">
    <property type="protein sequence ID" value="RDX93331.1"/>
    <property type="molecule type" value="Genomic_DNA"/>
</dbReference>
<gene>
    <name evidence="3" type="ORF">CR513_24415</name>
</gene>
<dbReference type="Proteomes" id="UP000257109">
    <property type="component" value="Unassembled WGS sequence"/>
</dbReference>
<feature type="domain" description="GAG-pre-integrase" evidence="1">
    <location>
        <begin position="154"/>
        <end position="228"/>
    </location>
</feature>
<feature type="non-terminal residue" evidence="3">
    <location>
        <position position="1"/>
    </location>
</feature>
<sequence length="256" mass="29115">MGANKGPSQMWVNQTTYGKENVVEHPSTLQLDQDIQVFSKEEIDHLRALLNSTSKSLGSCGLTMKDHMIPFPSYFTSYLKVCKKQLITVANGNHVPNVGSDNVQLQSSLSLHNVLHVPKLVNNLFSIHRLIQDWNCLELTIGRTIGVAKEKDELYYLQHTKIGNNTNKEDLPSSQWATLETWTTSQIWLYHKCLGHPPFELLKTTFPHLFTKESVKSFKCDVCQFSKHHCAIFSPSNNKSLEPFNLIHYDVWGSTS</sequence>
<evidence type="ECO:0000313" key="3">
    <source>
        <dbReference type="EMBL" id="RDX93331.1"/>
    </source>
</evidence>
<name>A0A371GRZ8_MUCPR</name>
<evidence type="ECO:0000259" key="1">
    <source>
        <dbReference type="Pfam" id="PF13976"/>
    </source>
</evidence>
<dbReference type="InterPro" id="IPR054722">
    <property type="entry name" value="PolX-like_BBD"/>
</dbReference>
<organism evidence="3 4">
    <name type="scientific">Mucuna pruriens</name>
    <name type="common">Velvet bean</name>
    <name type="synonym">Dolichos pruriens</name>
    <dbReference type="NCBI Taxonomy" id="157652"/>
    <lineage>
        <taxon>Eukaryota</taxon>
        <taxon>Viridiplantae</taxon>
        <taxon>Streptophyta</taxon>
        <taxon>Embryophyta</taxon>
        <taxon>Tracheophyta</taxon>
        <taxon>Spermatophyta</taxon>
        <taxon>Magnoliopsida</taxon>
        <taxon>eudicotyledons</taxon>
        <taxon>Gunneridae</taxon>
        <taxon>Pentapetalae</taxon>
        <taxon>rosids</taxon>
        <taxon>fabids</taxon>
        <taxon>Fabales</taxon>
        <taxon>Fabaceae</taxon>
        <taxon>Papilionoideae</taxon>
        <taxon>50 kb inversion clade</taxon>
        <taxon>NPAAA clade</taxon>
        <taxon>indigoferoid/millettioid clade</taxon>
        <taxon>Phaseoleae</taxon>
        <taxon>Mucuna</taxon>
    </lineage>
</organism>
<evidence type="ECO:0000259" key="2">
    <source>
        <dbReference type="Pfam" id="PF22936"/>
    </source>
</evidence>
<dbReference type="OrthoDB" id="439192at2759"/>
<evidence type="ECO:0000313" key="4">
    <source>
        <dbReference type="Proteomes" id="UP000257109"/>
    </source>
</evidence>